<proteinExistence type="predicted"/>
<dbReference type="SMART" id="SM00326">
    <property type="entry name" value="SH3"/>
    <property type="match status" value="1"/>
</dbReference>
<feature type="compositionally biased region" description="Polar residues" evidence="3">
    <location>
        <begin position="25"/>
        <end position="36"/>
    </location>
</feature>
<dbReference type="Gene3D" id="2.30.30.40">
    <property type="entry name" value="SH3 Domains"/>
    <property type="match status" value="1"/>
</dbReference>
<dbReference type="CDD" id="cd00174">
    <property type="entry name" value="SH3"/>
    <property type="match status" value="1"/>
</dbReference>
<dbReference type="PROSITE" id="PS50002">
    <property type="entry name" value="SH3"/>
    <property type="match status" value="1"/>
</dbReference>
<sequence>MPKHDPSKAAYTESLATHAPIKSNHLPTPTYRTQAAVSPPHRTVPLNAASGLGRARALYDYEGAEEEDLQISEGEVVTVVEHGESFSGSKMFACTQIHRLAFATVSDEWWKCQAEDGRKGIVPRAYLETL</sequence>
<accession>A0A2X0PDU6</accession>
<organism evidence="5 6">
    <name type="scientific">Microbotryum silenes-dioicae</name>
    <dbReference type="NCBI Taxonomy" id="796604"/>
    <lineage>
        <taxon>Eukaryota</taxon>
        <taxon>Fungi</taxon>
        <taxon>Dikarya</taxon>
        <taxon>Basidiomycota</taxon>
        <taxon>Pucciniomycotina</taxon>
        <taxon>Microbotryomycetes</taxon>
        <taxon>Microbotryales</taxon>
        <taxon>Microbotryaceae</taxon>
        <taxon>Microbotryum</taxon>
    </lineage>
</organism>
<dbReference type="InterPro" id="IPR001452">
    <property type="entry name" value="SH3_domain"/>
</dbReference>
<evidence type="ECO:0000256" key="3">
    <source>
        <dbReference type="SAM" id="MobiDB-lite"/>
    </source>
</evidence>
<protein>
    <submittedName>
        <fullName evidence="5">BQ5605_C008g04918 protein</fullName>
    </submittedName>
</protein>
<gene>
    <name evidence="5" type="primary">BQ5605_C008g04918</name>
    <name evidence="5" type="ORF">BQ5605_C008G04918</name>
</gene>
<dbReference type="PRINTS" id="PR00452">
    <property type="entry name" value="SH3DOMAIN"/>
</dbReference>
<dbReference type="EMBL" id="FQNC01000048">
    <property type="protein sequence ID" value="SGY78704.1"/>
    <property type="molecule type" value="Genomic_DNA"/>
</dbReference>
<feature type="region of interest" description="Disordered" evidence="3">
    <location>
        <begin position="1"/>
        <end position="47"/>
    </location>
</feature>
<dbReference type="AlphaFoldDB" id="A0A2X0PDU6"/>
<reference evidence="5 6" key="1">
    <citation type="submission" date="2016-11" db="EMBL/GenBank/DDBJ databases">
        <authorList>
            <person name="Jaros S."/>
            <person name="Januszkiewicz K."/>
            <person name="Wedrychowicz H."/>
        </authorList>
    </citation>
    <scope>NUCLEOTIDE SEQUENCE [LARGE SCALE GENOMIC DNA]</scope>
</reference>
<dbReference type="Proteomes" id="UP000249464">
    <property type="component" value="Unassembled WGS sequence"/>
</dbReference>
<dbReference type="SUPFAM" id="SSF50044">
    <property type="entry name" value="SH3-domain"/>
    <property type="match status" value="1"/>
</dbReference>
<evidence type="ECO:0000256" key="1">
    <source>
        <dbReference type="ARBA" id="ARBA00022443"/>
    </source>
</evidence>
<evidence type="ECO:0000313" key="6">
    <source>
        <dbReference type="Proteomes" id="UP000249464"/>
    </source>
</evidence>
<evidence type="ECO:0000259" key="4">
    <source>
        <dbReference type="PROSITE" id="PS50002"/>
    </source>
</evidence>
<name>A0A2X0PDU6_9BASI</name>
<feature type="domain" description="SH3" evidence="4">
    <location>
        <begin position="50"/>
        <end position="130"/>
    </location>
</feature>
<keyword evidence="1 2" id="KW-0728">SH3 domain</keyword>
<dbReference type="Pfam" id="PF07653">
    <property type="entry name" value="SH3_2"/>
    <property type="match status" value="1"/>
</dbReference>
<evidence type="ECO:0000256" key="2">
    <source>
        <dbReference type="PROSITE-ProRule" id="PRU00192"/>
    </source>
</evidence>
<dbReference type="STRING" id="796604.A0A2X0PDU6"/>
<dbReference type="InterPro" id="IPR036028">
    <property type="entry name" value="SH3-like_dom_sf"/>
</dbReference>
<evidence type="ECO:0000313" key="5">
    <source>
        <dbReference type="EMBL" id="SGY78704.1"/>
    </source>
</evidence>
<keyword evidence="6" id="KW-1185">Reference proteome</keyword>